<feature type="domain" description="Core-binding (CB)" evidence="7">
    <location>
        <begin position="5"/>
        <end position="84"/>
    </location>
</feature>
<dbReference type="Gene3D" id="1.10.150.130">
    <property type="match status" value="1"/>
</dbReference>
<evidence type="ECO:0000256" key="5">
    <source>
        <dbReference type="PROSITE-ProRule" id="PRU01248"/>
    </source>
</evidence>
<dbReference type="AlphaFoldDB" id="A0A7W5DSJ3"/>
<dbReference type="GO" id="GO:0006310">
    <property type="term" value="P:DNA recombination"/>
    <property type="evidence" value="ECO:0007669"/>
    <property type="project" value="UniProtKB-KW"/>
</dbReference>
<evidence type="ECO:0000259" key="6">
    <source>
        <dbReference type="PROSITE" id="PS51898"/>
    </source>
</evidence>
<evidence type="ECO:0000313" key="9">
    <source>
        <dbReference type="Proteomes" id="UP000544222"/>
    </source>
</evidence>
<evidence type="ECO:0000256" key="3">
    <source>
        <dbReference type="ARBA" id="ARBA00023125"/>
    </source>
</evidence>
<keyword evidence="2" id="KW-0229">DNA integration</keyword>
<dbReference type="Proteomes" id="UP000544222">
    <property type="component" value="Unassembled WGS sequence"/>
</dbReference>
<keyword evidence="3 5" id="KW-0238">DNA-binding</keyword>
<dbReference type="InterPro" id="IPR050090">
    <property type="entry name" value="Tyrosine_recombinase_XerCD"/>
</dbReference>
<dbReference type="Pfam" id="PF00589">
    <property type="entry name" value="Phage_integrase"/>
    <property type="match status" value="1"/>
</dbReference>
<protein>
    <submittedName>
        <fullName evidence="8">Site-specific recombinase XerD</fullName>
    </submittedName>
</protein>
<sequence>MSPNKSFENLLIREMQIRNYSPRTIDTYCKLLCNLEKEFGKLLYEITTEDFKSKLHFMITQKGASVSTVNQLISAFKIFYVAVCHREWEEFRVKRPRTEKKLPIVLSLEEVGRMISVTNNLKHKAILMLTYSAGLRRMEVLQIKPKDIDSQRMQVHVVQGKGKKDRYTILSQKTLETLREYYKAERPTKFLFEPAGHKGQPLWERSMEHIVKNSAKKAGIKKDVSFHTLRHCFATHLLEAGVNLRQIQQFMGHTSFKTTAVYLHVAHIKTNEFTSPLDKINLY</sequence>
<dbReference type="PANTHER" id="PTHR30349:SF64">
    <property type="entry name" value="PROPHAGE INTEGRASE INTD-RELATED"/>
    <property type="match status" value="1"/>
</dbReference>
<proteinExistence type="inferred from homology"/>
<dbReference type="GO" id="GO:0015074">
    <property type="term" value="P:DNA integration"/>
    <property type="evidence" value="ECO:0007669"/>
    <property type="project" value="UniProtKB-KW"/>
</dbReference>
<evidence type="ECO:0000313" key="8">
    <source>
        <dbReference type="EMBL" id="MBB3188290.1"/>
    </source>
</evidence>
<dbReference type="PROSITE" id="PS51898">
    <property type="entry name" value="TYR_RECOMBINASE"/>
    <property type="match status" value="1"/>
</dbReference>
<dbReference type="InterPro" id="IPR004107">
    <property type="entry name" value="Integrase_SAM-like_N"/>
</dbReference>
<dbReference type="EMBL" id="JACHYB010000002">
    <property type="protein sequence ID" value="MBB3188290.1"/>
    <property type="molecule type" value="Genomic_DNA"/>
</dbReference>
<gene>
    <name evidence="8" type="ORF">FHX64_002488</name>
</gene>
<evidence type="ECO:0000259" key="7">
    <source>
        <dbReference type="PROSITE" id="PS51900"/>
    </source>
</evidence>
<evidence type="ECO:0000256" key="4">
    <source>
        <dbReference type="ARBA" id="ARBA00023172"/>
    </source>
</evidence>
<evidence type="ECO:0000256" key="2">
    <source>
        <dbReference type="ARBA" id="ARBA00022908"/>
    </source>
</evidence>
<dbReference type="InterPro" id="IPR044068">
    <property type="entry name" value="CB"/>
</dbReference>
<dbReference type="PANTHER" id="PTHR30349">
    <property type="entry name" value="PHAGE INTEGRASE-RELATED"/>
    <property type="match status" value="1"/>
</dbReference>
<accession>A0A7W5DSJ3</accession>
<name>A0A7W5DSJ3_9PORP</name>
<dbReference type="PROSITE" id="PS51900">
    <property type="entry name" value="CB"/>
    <property type="match status" value="1"/>
</dbReference>
<keyword evidence="9" id="KW-1185">Reference proteome</keyword>
<evidence type="ECO:0000256" key="1">
    <source>
        <dbReference type="ARBA" id="ARBA00008857"/>
    </source>
</evidence>
<keyword evidence="4" id="KW-0233">DNA recombination</keyword>
<dbReference type="Gene3D" id="1.10.443.10">
    <property type="entry name" value="Intergrase catalytic core"/>
    <property type="match status" value="1"/>
</dbReference>
<feature type="domain" description="Tyr recombinase" evidence="6">
    <location>
        <begin position="101"/>
        <end position="275"/>
    </location>
</feature>
<dbReference type="RefSeq" id="WP_221202210.1">
    <property type="nucleotide sequence ID" value="NZ_JACHYB010000002.1"/>
</dbReference>
<dbReference type="InterPro" id="IPR002104">
    <property type="entry name" value="Integrase_catalytic"/>
</dbReference>
<dbReference type="Pfam" id="PF13495">
    <property type="entry name" value="Phage_int_SAM_4"/>
    <property type="match status" value="1"/>
</dbReference>
<dbReference type="InterPro" id="IPR013762">
    <property type="entry name" value="Integrase-like_cat_sf"/>
</dbReference>
<comment type="similarity">
    <text evidence="1">Belongs to the 'phage' integrase family.</text>
</comment>
<comment type="caution">
    <text evidence="8">The sequence shown here is derived from an EMBL/GenBank/DDBJ whole genome shotgun (WGS) entry which is preliminary data.</text>
</comment>
<dbReference type="InterPro" id="IPR010998">
    <property type="entry name" value="Integrase_recombinase_N"/>
</dbReference>
<dbReference type="SUPFAM" id="SSF56349">
    <property type="entry name" value="DNA breaking-rejoining enzymes"/>
    <property type="match status" value="1"/>
</dbReference>
<dbReference type="GO" id="GO:0003677">
    <property type="term" value="F:DNA binding"/>
    <property type="evidence" value="ECO:0007669"/>
    <property type="project" value="UniProtKB-UniRule"/>
</dbReference>
<reference evidence="8 9" key="1">
    <citation type="submission" date="2020-08" db="EMBL/GenBank/DDBJ databases">
        <title>Genomic Encyclopedia of Type Strains, Phase IV (KMG-IV): sequencing the most valuable type-strain genomes for metagenomic binning, comparative biology and taxonomic classification.</title>
        <authorList>
            <person name="Goeker M."/>
        </authorList>
    </citation>
    <scope>NUCLEOTIDE SEQUENCE [LARGE SCALE GENOMIC DNA]</scope>
    <source>
        <strain evidence="8 9">DSM 27471</strain>
    </source>
</reference>
<organism evidence="8 9">
    <name type="scientific">Microbacter margulisiae</name>
    <dbReference type="NCBI Taxonomy" id="1350067"/>
    <lineage>
        <taxon>Bacteria</taxon>
        <taxon>Pseudomonadati</taxon>
        <taxon>Bacteroidota</taxon>
        <taxon>Bacteroidia</taxon>
        <taxon>Bacteroidales</taxon>
        <taxon>Porphyromonadaceae</taxon>
        <taxon>Microbacter</taxon>
    </lineage>
</organism>
<dbReference type="InterPro" id="IPR011010">
    <property type="entry name" value="DNA_brk_join_enz"/>
</dbReference>